<proteinExistence type="predicted"/>
<protein>
    <submittedName>
        <fullName evidence="2">PIN domain protein</fullName>
    </submittedName>
</protein>
<accession>A0A0M2US66</accession>
<sequence>MNLFFDTSALVKYFHEEEGTTIVTKLINSKENKIWVLDLFRLEFISALYRRFRNNEIDGTILNEAIEGFGEAFTYFNIEPLGEIIIREAEYLLKGYGKYHGLRTLDALHLGCFSLISEDDWLFVSADENLCKVAKYIVFERKPPRAL</sequence>
<dbReference type="EMBL" id="LAQJ01000228">
    <property type="protein sequence ID" value="KKO18913.1"/>
    <property type="molecule type" value="Genomic_DNA"/>
</dbReference>
<dbReference type="SUPFAM" id="SSF88723">
    <property type="entry name" value="PIN domain-like"/>
    <property type="match status" value="1"/>
</dbReference>
<name>A0A0M2US66_9BACT</name>
<dbReference type="Gene3D" id="3.40.50.1010">
    <property type="entry name" value="5'-nuclease"/>
    <property type="match status" value="1"/>
</dbReference>
<evidence type="ECO:0000259" key="1">
    <source>
        <dbReference type="Pfam" id="PF01850"/>
    </source>
</evidence>
<gene>
    <name evidence="2" type="ORF">BROFUL_02392</name>
</gene>
<comment type="caution">
    <text evidence="2">The sequence shown here is derived from an EMBL/GenBank/DDBJ whole genome shotgun (WGS) entry which is preliminary data.</text>
</comment>
<dbReference type="InterPro" id="IPR029060">
    <property type="entry name" value="PIN-like_dom_sf"/>
</dbReference>
<reference evidence="2 3" key="1">
    <citation type="journal article" date="2013" name="BMC Microbiol.">
        <title>Identification of the type II cytochrome c maturation pathway in anammox bacteria by comparative genomics.</title>
        <authorList>
            <person name="Ferousi C."/>
            <person name="Speth D.R."/>
            <person name="Reimann J."/>
            <person name="Op den Camp H.J."/>
            <person name="Allen J.W."/>
            <person name="Keltjens J.T."/>
            <person name="Jetten M.S."/>
        </authorList>
    </citation>
    <scope>NUCLEOTIDE SEQUENCE [LARGE SCALE GENOMIC DNA]</scope>
    <source>
        <strain evidence="2">RU1</strain>
    </source>
</reference>
<dbReference type="InterPro" id="IPR002716">
    <property type="entry name" value="PIN_dom"/>
</dbReference>
<dbReference type="CDD" id="cd09874">
    <property type="entry name" value="PIN_MT3492-like"/>
    <property type="match status" value="1"/>
</dbReference>
<dbReference type="AlphaFoldDB" id="A0A0M2US66"/>
<feature type="domain" description="PIN" evidence="1">
    <location>
        <begin position="4"/>
        <end position="135"/>
    </location>
</feature>
<evidence type="ECO:0000313" key="2">
    <source>
        <dbReference type="EMBL" id="KKO18913.1"/>
    </source>
</evidence>
<organism evidence="2 3">
    <name type="scientific">Candidatus Brocadia fulgida</name>
    <dbReference type="NCBI Taxonomy" id="380242"/>
    <lineage>
        <taxon>Bacteria</taxon>
        <taxon>Pseudomonadati</taxon>
        <taxon>Planctomycetota</taxon>
        <taxon>Candidatus Brocadiia</taxon>
        <taxon>Candidatus Brocadiales</taxon>
        <taxon>Candidatus Brocadiaceae</taxon>
        <taxon>Candidatus Brocadia</taxon>
    </lineage>
</organism>
<dbReference type="Pfam" id="PF01850">
    <property type="entry name" value="PIN"/>
    <property type="match status" value="1"/>
</dbReference>
<dbReference type="Proteomes" id="UP000034954">
    <property type="component" value="Unassembled WGS sequence"/>
</dbReference>
<evidence type="ECO:0000313" key="3">
    <source>
        <dbReference type="Proteomes" id="UP000034954"/>
    </source>
</evidence>
<keyword evidence="3" id="KW-1185">Reference proteome</keyword>